<sequence length="420" mass="47880">MLFLVYRILWWVILPWVLLFRYLKDKKSGKAGRYCIERLGFSNAVQPHDVILHAVSLGEVRAMTPLVCELLKTSPSCSILITTTTLTGRTQIEKSFGDQVSVTFLPHDIGFFVRRFLKKVRPKALMIMETEIWPNLLSQCAKLGIETFIISACLSDRSQKGYQKMPKTIAKLLAPIHVMAQTKEDQARFLAIGAEKVTVMGNLKYFTILPEDFTYQVTQLTKGKHNYLLWCLASSHDGEEKLILEHFKTLKEQHPHLKLAIAPRHPERFKAVRNLIKDYGFLCQARSETALEDFEFNHHDVWLFDTIGELLYLYGVSDIVTVGGSFVPIGGHNILEPACLKKVITTGPYVDNIMEMVTIFQAHNAIEILTHETLDDQMAKLIEERAVRRRMKNAAEACVQQNQHALPYVIDALKGALEER</sequence>
<dbReference type="Pfam" id="PF04413">
    <property type="entry name" value="Glycos_transf_N"/>
    <property type="match status" value="1"/>
</dbReference>
<comment type="pathway">
    <text evidence="1 9">Bacterial outer membrane biogenesis; LPS core biosynthesis.</text>
</comment>
<comment type="catalytic activity">
    <reaction evidence="6 9">
        <text>lipid IVA (E. coli) + CMP-3-deoxy-beta-D-manno-octulosonate = alpha-Kdo-(2-&gt;6)-lipid IVA (E. coli) + CMP + H(+)</text>
        <dbReference type="Rhea" id="RHEA:28066"/>
        <dbReference type="ChEBI" id="CHEBI:15378"/>
        <dbReference type="ChEBI" id="CHEBI:58603"/>
        <dbReference type="ChEBI" id="CHEBI:60364"/>
        <dbReference type="ChEBI" id="CHEBI:60377"/>
        <dbReference type="ChEBI" id="CHEBI:85987"/>
        <dbReference type="EC" id="2.4.99.12"/>
    </reaction>
</comment>
<gene>
    <name evidence="11" type="ORF">J7561_01125</name>
</gene>
<dbReference type="EC" id="2.4.99.12" evidence="2 9"/>
<evidence type="ECO:0000313" key="12">
    <source>
        <dbReference type="Proteomes" id="UP000680020"/>
    </source>
</evidence>
<evidence type="ECO:0000256" key="9">
    <source>
        <dbReference type="RuleBase" id="RU365103"/>
    </source>
</evidence>
<proteinExistence type="inferred from homology"/>
<evidence type="ECO:0000256" key="5">
    <source>
        <dbReference type="ARBA" id="ARBA00031445"/>
    </source>
</evidence>
<dbReference type="PANTHER" id="PTHR42755">
    <property type="entry name" value="3-DEOXY-MANNO-OCTULOSONATE CYTIDYLYLTRANSFERASE"/>
    <property type="match status" value="1"/>
</dbReference>
<dbReference type="InterPro" id="IPR038107">
    <property type="entry name" value="Glycos_transf_N_sf"/>
</dbReference>
<dbReference type="GO" id="GO:0005886">
    <property type="term" value="C:plasma membrane"/>
    <property type="evidence" value="ECO:0007669"/>
    <property type="project" value="UniProtKB-SubCell"/>
</dbReference>
<dbReference type="GO" id="GO:0043842">
    <property type="term" value="F:Kdo transferase activity"/>
    <property type="evidence" value="ECO:0007669"/>
    <property type="project" value="UniProtKB-EC"/>
</dbReference>
<evidence type="ECO:0000256" key="3">
    <source>
        <dbReference type="ARBA" id="ARBA00019077"/>
    </source>
</evidence>
<evidence type="ECO:0000256" key="1">
    <source>
        <dbReference type="ARBA" id="ARBA00004713"/>
    </source>
</evidence>
<comment type="subcellular location">
    <subcellularLocation>
        <location evidence="9">Cell membrane</location>
    </subcellularLocation>
</comment>
<keyword evidence="9" id="KW-1003">Cell membrane</keyword>
<dbReference type="GO" id="GO:0009245">
    <property type="term" value="P:lipid A biosynthetic process"/>
    <property type="evidence" value="ECO:0007669"/>
    <property type="project" value="TreeGrafter"/>
</dbReference>
<accession>A0AB35BWF4</accession>
<feature type="active site" description="Proton acceptor" evidence="7">
    <location>
        <position position="59"/>
    </location>
</feature>
<feature type="site" description="Transition state stabilizer" evidence="8">
    <location>
        <position position="129"/>
    </location>
</feature>
<feature type="domain" description="3-deoxy-D-manno-octulosonic-acid transferase N-terminal" evidence="10">
    <location>
        <begin position="37"/>
        <end position="205"/>
    </location>
</feature>
<evidence type="ECO:0000256" key="8">
    <source>
        <dbReference type="PIRSR" id="PIRSR639901-2"/>
    </source>
</evidence>
<keyword evidence="9" id="KW-0448">Lipopolysaccharide biosynthesis</keyword>
<dbReference type="InterPro" id="IPR039901">
    <property type="entry name" value="Kdotransferase"/>
</dbReference>
<keyword evidence="4 9" id="KW-0808">Transferase</keyword>
<evidence type="ECO:0000256" key="2">
    <source>
        <dbReference type="ARBA" id="ARBA00012621"/>
    </source>
</evidence>
<evidence type="ECO:0000256" key="4">
    <source>
        <dbReference type="ARBA" id="ARBA00022679"/>
    </source>
</evidence>
<dbReference type="GO" id="GO:0009244">
    <property type="term" value="P:lipopolysaccharide core region biosynthetic process"/>
    <property type="evidence" value="ECO:0007669"/>
    <property type="project" value="UniProtKB-UniRule"/>
</dbReference>
<dbReference type="PANTHER" id="PTHR42755:SF1">
    <property type="entry name" value="3-DEOXY-D-MANNO-OCTULOSONIC ACID TRANSFERASE, MITOCHONDRIAL-RELATED"/>
    <property type="match status" value="1"/>
</dbReference>
<comment type="function">
    <text evidence="9">Involved in lipopolysaccharide (LPS) biosynthesis. Catalyzes the transfer of 3-deoxy-D-manno-octulosonate (Kdo) residue(s) from CMP-Kdo to lipid IV(A), the tetraacyldisaccharide-1,4'-bisphosphate precursor of lipid A.</text>
</comment>
<dbReference type="InterPro" id="IPR007507">
    <property type="entry name" value="Glycos_transf_N"/>
</dbReference>
<name>A0AB35BWF4_9GAMM</name>
<comment type="caution">
    <text evidence="11">The sequence shown here is derived from an EMBL/GenBank/DDBJ whole genome shotgun (WGS) entry which is preliminary data.</text>
</comment>
<feature type="site" description="Transition state stabilizer" evidence="8">
    <location>
        <position position="204"/>
    </location>
</feature>
<evidence type="ECO:0000256" key="7">
    <source>
        <dbReference type="PIRSR" id="PIRSR639901-1"/>
    </source>
</evidence>
<keyword evidence="9" id="KW-0472">Membrane</keyword>
<evidence type="ECO:0000259" key="10">
    <source>
        <dbReference type="Pfam" id="PF04413"/>
    </source>
</evidence>
<dbReference type="Gene3D" id="3.40.50.2000">
    <property type="entry name" value="Glycogen Phosphorylase B"/>
    <property type="match status" value="1"/>
</dbReference>
<dbReference type="RefSeq" id="WP_213402076.1">
    <property type="nucleotide sequence ID" value="NZ_JAGIBT010000001.1"/>
</dbReference>
<dbReference type="Proteomes" id="UP000680020">
    <property type="component" value="Unassembled WGS sequence"/>
</dbReference>
<comment type="similarity">
    <text evidence="9">Belongs to the glycosyltransferase group 1 family.</text>
</comment>
<organism evidence="11 12">
    <name type="scientific">Wohlfahrtiimonas chitiniclastica</name>
    <dbReference type="NCBI Taxonomy" id="400946"/>
    <lineage>
        <taxon>Bacteria</taxon>
        <taxon>Pseudomonadati</taxon>
        <taxon>Pseudomonadota</taxon>
        <taxon>Gammaproteobacteria</taxon>
        <taxon>Cardiobacteriales</taxon>
        <taxon>Ignatzschineriaceae</taxon>
        <taxon>Wohlfahrtiimonas</taxon>
    </lineage>
</organism>
<dbReference type="EMBL" id="JAGIBU010000001">
    <property type="protein sequence ID" value="MBS7823801.1"/>
    <property type="molecule type" value="Genomic_DNA"/>
</dbReference>
<dbReference type="SUPFAM" id="SSF53756">
    <property type="entry name" value="UDP-Glycosyltransferase/glycogen phosphorylase"/>
    <property type="match status" value="1"/>
</dbReference>
<dbReference type="Gene3D" id="3.40.50.11720">
    <property type="entry name" value="3-Deoxy-D-manno-octulosonic-acid transferase, N-terminal domain"/>
    <property type="match status" value="1"/>
</dbReference>
<evidence type="ECO:0000313" key="11">
    <source>
        <dbReference type="EMBL" id="MBS7823801.1"/>
    </source>
</evidence>
<protein>
    <recommendedName>
        <fullName evidence="3 9">3-deoxy-D-manno-octulosonic acid transferase</fullName>
        <shortName evidence="9">Kdo transferase</shortName>
        <ecNumber evidence="2 9">2.4.99.12</ecNumber>
    </recommendedName>
    <alternativeName>
        <fullName evidence="5 9">Lipid IV(A) 3-deoxy-D-manno-octulosonic acid transferase</fullName>
    </alternativeName>
</protein>
<evidence type="ECO:0000256" key="6">
    <source>
        <dbReference type="ARBA" id="ARBA00049183"/>
    </source>
</evidence>
<reference evidence="11" key="1">
    <citation type="submission" date="2021-03" db="EMBL/GenBank/DDBJ databases">
        <title>Identification and antibiotic profiling of Wohlfahrtiimonas chitiniclastica, an underestimated human pathogen.</title>
        <authorList>
            <person name="Kopf A."/>
            <person name="Bunk B."/>
            <person name="Coldewey S."/>
            <person name="Gunzer F."/>
            <person name="Riedel T."/>
            <person name="Schroettner P."/>
        </authorList>
    </citation>
    <scope>NUCLEOTIDE SEQUENCE</scope>
    <source>
        <strain evidence="11">DSM 100917</strain>
    </source>
</reference>
<dbReference type="AlphaFoldDB" id="A0AB35BWF4"/>